<protein>
    <submittedName>
        <fullName evidence="6">Uncharacterized protein</fullName>
    </submittedName>
</protein>
<dbReference type="EMBL" id="RCMG01000401">
    <property type="protein sequence ID" value="KAG2854946.1"/>
    <property type="molecule type" value="Genomic_DNA"/>
</dbReference>
<evidence type="ECO:0000313" key="3">
    <source>
        <dbReference type="EMBL" id="KAG2932689.1"/>
    </source>
</evidence>
<evidence type="ECO:0000313" key="7">
    <source>
        <dbReference type="Proteomes" id="UP000251314"/>
    </source>
</evidence>
<organism evidence="6 7">
    <name type="scientific">Phytophthora cactorum</name>
    <dbReference type="NCBI Taxonomy" id="29920"/>
    <lineage>
        <taxon>Eukaryota</taxon>
        <taxon>Sar</taxon>
        <taxon>Stramenopiles</taxon>
        <taxon>Oomycota</taxon>
        <taxon>Peronosporomycetes</taxon>
        <taxon>Peronosporales</taxon>
        <taxon>Peronosporaceae</taxon>
        <taxon>Phytophthora</taxon>
    </lineage>
</organism>
<dbReference type="EMBL" id="RCMI01000266">
    <property type="protein sequence ID" value="KAG2921293.1"/>
    <property type="molecule type" value="Genomic_DNA"/>
</dbReference>
<dbReference type="AlphaFoldDB" id="A0A329SH33"/>
<dbReference type="EMBL" id="RCMV01000365">
    <property type="protein sequence ID" value="KAG3218397.1"/>
    <property type="molecule type" value="Genomic_DNA"/>
</dbReference>
<evidence type="ECO:0000313" key="2">
    <source>
        <dbReference type="EMBL" id="KAG2921293.1"/>
    </source>
</evidence>
<dbReference type="EMBL" id="RCML01000285">
    <property type="protein sequence ID" value="KAG2982231.1"/>
    <property type="molecule type" value="Genomic_DNA"/>
</dbReference>
<dbReference type="Proteomes" id="UP000735874">
    <property type="component" value="Unassembled WGS sequence"/>
</dbReference>
<dbReference type="Proteomes" id="UP000774804">
    <property type="component" value="Unassembled WGS sequence"/>
</dbReference>
<dbReference type="Proteomes" id="UP000760860">
    <property type="component" value="Unassembled WGS sequence"/>
</dbReference>
<name>A0A329SH33_9STRA</name>
<evidence type="ECO:0000313" key="6">
    <source>
        <dbReference type="EMBL" id="RAW34852.1"/>
    </source>
</evidence>
<dbReference type="Proteomes" id="UP000251314">
    <property type="component" value="Unassembled WGS sequence"/>
</dbReference>
<gene>
    <name evidence="6" type="ORF">PC110_g8841</name>
    <name evidence="1" type="ORF">PC113_g12882</name>
    <name evidence="2" type="ORF">PC115_g9567</name>
    <name evidence="3" type="ORF">PC117_g13073</name>
    <name evidence="4" type="ORF">PC118_g10112</name>
    <name evidence="5" type="ORF">PC129_g10795</name>
</gene>
<dbReference type="Proteomes" id="UP000697107">
    <property type="component" value="Unassembled WGS sequence"/>
</dbReference>
<reference evidence="6 7" key="1">
    <citation type="submission" date="2018-01" db="EMBL/GenBank/DDBJ databases">
        <title>Draft genome of the strawberry crown rot pathogen Phytophthora cactorum.</title>
        <authorList>
            <person name="Armitage A.D."/>
            <person name="Lysoe E."/>
            <person name="Nellist C.F."/>
            <person name="Harrison R.J."/>
            <person name="Brurberg M.B."/>
        </authorList>
    </citation>
    <scope>NUCLEOTIDE SEQUENCE [LARGE SCALE GENOMIC DNA]</scope>
    <source>
        <strain evidence="6 7">10300</strain>
    </source>
</reference>
<evidence type="ECO:0000313" key="1">
    <source>
        <dbReference type="EMBL" id="KAG2854946.1"/>
    </source>
</evidence>
<keyword evidence="7" id="KW-1185">Reference proteome</keyword>
<comment type="caution">
    <text evidence="6">The sequence shown here is derived from an EMBL/GenBank/DDBJ whole genome shotgun (WGS) entry which is preliminary data.</text>
</comment>
<dbReference type="Proteomes" id="UP000736787">
    <property type="component" value="Unassembled WGS sequence"/>
</dbReference>
<evidence type="ECO:0000313" key="5">
    <source>
        <dbReference type="EMBL" id="KAG3218397.1"/>
    </source>
</evidence>
<reference evidence="1" key="2">
    <citation type="submission" date="2018-10" db="EMBL/GenBank/DDBJ databases">
        <title>Effector identification in a new, highly contiguous assembly of the strawberry crown rot pathogen Phytophthora cactorum.</title>
        <authorList>
            <person name="Armitage A.D."/>
            <person name="Nellist C.F."/>
            <person name="Bates H."/>
            <person name="Vickerstaff R.J."/>
            <person name="Harrison R.J."/>
        </authorList>
    </citation>
    <scope>NUCLEOTIDE SEQUENCE</scope>
    <source>
        <strain evidence="1">15-7</strain>
        <strain evidence="2">4032</strain>
        <strain evidence="3">4040</strain>
        <strain evidence="4">P415</strain>
        <strain evidence="5">P421</strain>
    </source>
</reference>
<sequence>MSTETEAQRARHTPGDYADGFIRWQLHDCSGVQEALLRHEMCAWFTRWRRLRSKGVTETRTVTKRSLIKRGQPLLIAGTLRRARAFGS</sequence>
<proteinExistence type="predicted"/>
<evidence type="ECO:0000313" key="4">
    <source>
        <dbReference type="EMBL" id="KAG2982231.1"/>
    </source>
</evidence>
<accession>A0A329SH33</accession>
<dbReference type="VEuPathDB" id="FungiDB:PC110_g8841"/>
<dbReference type="EMBL" id="MJFZ01000187">
    <property type="protein sequence ID" value="RAW34852.1"/>
    <property type="molecule type" value="Genomic_DNA"/>
</dbReference>
<dbReference type="EMBL" id="RCMK01000375">
    <property type="protein sequence ID" value="KAG2932689.1"/>
    <property type="molecule type" value="Genomic_DNA"/>
</dbReference>